<feature type="compositionally biased region" description="Pro residues" evidence="4">
    <location>
        <begin position="1"/>
        <end position="12"/>
    </location>
</feature>
<keyword evidence="8" id="KW-1185">Reference proteome</keyword>
<dbReference type="InterPro" id="IPR050707">
    <property type="entry name" value="HTH_MetabolicPath_Reg"/>
</dbReference>
<dbReference type="PROSITE" id="PS51077">
    <property type="entry name" value="HTH_ICLR"/>
    <property type="match status" value="1"/>
</dbReference>
<dbReference type="STRING" id="1229780.BN381_130268"/>
<dbReference type="Gene3D" id="3.30.450.40">
    <property type="match status" value="2"/>
</dbReference>
<dbReference type="PROSITE" id="PS51078">
    <property type="entry name" value="ICLR_ED"/>
    <property type="match status" value="1"/>
</dbReference>
<dbReference type="GO" id="GO:0003677">
    <property type="term" value="F:DNA binding"/>
    <property type="evidence" value="ECO:0007669"/>
    <property type="project" value="UniProtKB-KW"/>
</dbReference>
<dbReference type="OrthoDB" id="7274111at2"/>
<feature type="domain" description="IclR-ED" evidence="6">
    <location>
        <begin position="104"/>
        <end position="257"/>
    </location>
</feature>
<accession>R4YX70</accession>
<dbReference type="PANTHER" id="PTHR30136:SF24">
    <property type="entry name" value="HTH-TYPE TRANSCRIPTIONAL REPRESSOR ALLR"/>
    <property type="match status" value="1"/>
</dbReference>
<dbReference type="SUPFAM" id="SSF55781">
    <property type="entry name" value="GAF domain-like"/>
    <property type="match status" value="1"/>
</dbReference>
<dbReference type="GO" id="GO:0003700">
    <property type="term" value="F:DNA-binding transcription factor activity"/>
    <property type="evidence" value="ECO:0007669"/>
    <property type="project" value="TreeGrafter"/>
</dbReference>
<feature type="region of interest" description="Disordered" evidence="4">
    <location>
        <begin position="1"/>
        <end position="42"/>
    </location>
</feature>
<dbReference type="RefSeq" id="WP_012224326.1">
    <property type="nucleotide sequence ID" value="NZ_HG422565.1"/>
</dbReference>
<protein>
    <submittedName>
        <fullName evidence="7">Putative Transcriptional regulator</fullName>
    </submittedName>
</protein>
<name>R4YX70_9ACTN</name>
<keyword evidence="3" id="KW-0804">Transcription</keyword>
<dbReference type="EMBL" id="CANL01000005">
    <property type="protein sequence ID" value="CCM62710.1"/>
    <property type="molecule type" value="Genomic_DNA"/>
</dbReference>
<evidence type="ECO:0000259" key="6">
    <source>
        <dbReference type="PROSITE" id="PS51078"/>
    </source>
</evidence>
<sequence>MTTPAPKAPPSESPTDSVEDASEDPATTSATPEGATLEDPAVPRSVGRVLDLLEIVLAKHACNLTHAAQSAGLTPTTTLRYLRALELRGYLARDAAGDYSAGSTLLRLAASLRDRSVIDRLASAAQPHLDRLAEQTGESAYLAISDGRIGTYVAAAESPRAIRHVGWVGQDVPLENSALGSALRSPGQVVDRTGAVEDDITAISRALPVEGTLGIAVSIVGPEHRFGPEERSDHETALNQAVEALERQLRVTGEDLA</sequence>
<feature type="domain" description="HTH iclR-type" evidence="5">
    <location>
        <begin position="43"/>
        <end position="103"/>
    </location>
</feature>
<dbReference type="SMART" id="SM00346">
    <property type="entry name" value="HTH_ICLR"/>
    <property type="match status" value="1"/>
</dbReference>
<dbReference type="InterPro" id="IPR036390">
    <property type="entry name" value="WH_DNA-bd_sf"/>
</dbReference>
<evidence type="ECO:0000256" key="2">
    <source>
        <dbReference type="ARBA" id="ARBA00023125"/>
    </source>
</evidence>
<dbReference type="InterPro" id="IPR014757">
    <property type="entry name" value="Tscrpt_reg_IclR_C"/>
</dbReference>
<evidence type="ECO:0000256" key="1">
    <source>
        <dbReference type="ARBA" id="ARBA00023015"/>
    </source>
</evidence>
<comment type="caution">
    <text evidence="7">The sequence shown here is derived from an EMBL/GenBank/DDBJ whole genome shotgun (WGS) entry which is preliminary data.</text>
</comment>
<evidence type="ECO:0000256" key="3">
    <source>
        <dbReference type="ARBA" id="ARBA00023163"/>
    </source>
</evidence>
<dbReference type="Gene3D" id="1.10.10.10">
    <property type="entry name" value="Winged helix-like DNA-binding domain superfamily/Winged helix DNA-binding domain"/>
    <property type="match status" value="1"/>
</dbReference>
<dbReference type="Proteomes" id="UP000018291">
    <property type="component" value="Unassembled WGS sequence"/>
</dbReference>
<dbReference type="InterPro" id="IPR036388">
    <property type="entry name" value="WH-like_DNA-bd_sf"/>
</dbReference>
<dbReference type="HOGENOM" id="CLU_062618_4_1_11"/>
<evidence type="ECO:0000313" key="7">
    <source>
        <dbReference type="EMBL" id="CCM62710.1"/>
    </source>
</evidence>
<dbReference type="SUPFAM" id="SSF46785">
    <property type="entry name" value="Winged helix' DNA-binding domain"/>
    <property type="match status" value="1"/>
</dbReference>
<reference evidence="7 8" key="1">
    <citation type="journal article" date="2013" name="ISME J.">
        <title>Metabolic model for the filamentous 'Candidatus Microthrix parvicella' based on genomic and metagenomic analyses.</title>
        <authorList>
            <person name="Jon McIlroy S."/>
            <person name="Kristiansen R."/>
            <person name="Albertsen M."/>
            <person name="Michael Karst S."/>
            <person name="Rossetti S."/>
            <person name="Lund Nielsen J."/>
            <person name="Tandoi V."/>
            <person name="James Seviour R."/>
            <person name="Nielsen P.H."/>
        </authorList>
    </citation>
    <scope>NUCLEOTIDE SEQUENCE [LARGE SCALE GENOMIC DNA]</scope>
    <source>
        <strain evidence="7 8">RN1</strain>
    </source>
</reference>
<dbReference type="Pfam" id="PF09339">
    <property type="entry name" value="HTH_IclR"/>
    <property type="match status" value="1"/>
</dbReference>
<proteinExistence type="predicted"/>
<dbReference type="Pfam" id="PF01614">
    <property type="entry name" value="IclR_C"/>
    <property type="match status" value="1"/>
</dbReference>
<evidence type="ECO:0000313" key="8">
    <source>
        <dbReference type="Proteomes" id="UP000018291"/>
    </source>
</evidence>
<keyword evidence="1" id="KW-0805">Transcription regulation</keyword>
<dbReference type="InterPro" id="IPR005471">
    <property type="entry name" value="Tscrpt_reg_IclR_N"/>
</dbReference>
<organism evidence="7 8">
    <name type="scientific">Candidatus Neomicrothrix parvicella RN1</name>
    <dbReference type="NCBI Taxonomy" id="1229780"/>
    <lineage>
        <taxon>Bacteria</taxon>
        <taxon>Bacillati</taxon>
        <taxon>Actinomycetota</taxon>
        <taxon>Acidimicrobiia</taxon>
        <taxon>Acidimicrobiales</taxon>
        <taxon>Microthrixaceae</taxon>
        <taxon>Candidatus Neomicrothrix</taxon>
    </lineage>
</organism>
<dbReference type="PANTHER" id="PTHR30136">
    <property type="entry name" value="HELIX-TURN-HELIX TRANSCRIPTIONAL REGULATOR, ICLR FAMILY"/>
    <property type="match status" value="1"/>
</dbReference>
<evidence type="ECO:0000259" key="5">
    <source>
        <dbReference type="PROSITE" id="PS51077"/>
    </source>
</evidence>
<dbReference type="GO" id="GO:0045892">
    <property type="term" value="P:negative regulation of DNA-templated transcription"/>
    <property type="evidence" value="ECO:0007669"/>
    <property type="project" value="TreeGrafter"/>
</dbReference>
<keyword evidence="2" id="KW-0238">DNA-binding</keyword>
<dbReference type="AlphaFoldDB" id="R4YX70"/>
<evidence type="ECO:0000256" key="4">
    <source>
        <dbReference type="SAM" id="MobiDB-lite"/>
    </source>
</evidence>
<dbReference type="eggNOG" id="COG1414">
    <property type="taxonomic scope" value="Bacteria"/>
</dbReference>
<gene>
    <name evidence="7" type="ORF">BN381_130268</name>
</gene>
<dbReference type="InterPro" id="IPR029016">
    <property type="entry name" value="GAF-like_dom_sf"/>
</dbReference>